<dbReference type="Proteomes" id="UP000596742">
    <property type="component" value="Unassembled WGS sequence"/>
</dbReference>
<dbReference type="Gene3D" id="1.20.58.60">
    <property type="match status" value="26"/>
</dbReference>
<dbReference type="GO" id="GO:0042060">
    <property type="term" value="P:wound healing"/>
    <property type="evidence" value="ECO:0007669"/>
    <property type="project" value="TreeGrafter"/>
</dbReference>
<dbReference type="Pfam" id="PF02187">
    <property type="entry name" value="GAS2"/>
    <property type="match status" value="1"/>
</dbReference>
<proteinExistence type="predicted"/>
<dbReference type="SUPFAM" id="SSF46966">
    <property type="entry name" value="Spectrin repeat"/>
    <property type="match status" value="21"/>
</dbReference>
<dbReference type="GO" id="GO:0008017">
    <property type="term" value="F:microtubule binding"/>
    <property type="evidence" value="ECO:0007669"/>
    <property type="project" value="InterPro"/>
</dbReference>
<dbReference type="GO" id="GO:0005882">
    <property type="term" value="C:intermediate filament"/>
    <property type="evidence" value="ECO:0007669"/>
    <property type="project" value="TreeGrafter"/>
</dbReference>
<feature type="region of interest" description="Disordered" evidence="8">
    <location>
        <begin position="2367"/>
        <end position="2434"/>
    </location>
</feature>
<evidence type="ECO:0000313" key="11">
    <source>
        <dbReference type="EMBL" id="VDI75830.1"/>
    </source>
</evidence>
<dbReference type="InterPro" id="IPR043197">
    <property type="entry name" value="Plakin"/>
</dbReference>
<dbReference type="SUPFAM" id="SSF75399">
    <property type="entry name" value="Plakin repeat"/>
    <property type="match status" value="9"/>
</dbReference>
<feature type="compositionally biased region" description="Polar residues" evidence="8">
    <location>
        <begin position="2370"/>
        <end position="2379"/>
    </location>
</feature>
<dbReference type="Pfam" id="PF13499">
    <property type="entry name" value="EF-hand_7"/>
    <property type="match status" value="1"/>
</dbReference>
<dbReference type="CDD" id="cd00051">
    <property type="entry name" value="EFh"/>
    <property type="match status" value="1"/>
</dbReference>
<evidence type="ECO:0000256" key="8">
    <source>
        <dbReference type="SAM" id="MobiDB-lite"/>
    </source>
</evidence>
<comment type="subcellular location">
    <subcellularLocation>
        <location evidence="1">Cytoplasm</location>
        <location evidence="1">Cytoskeleton</location>
    </subcellularLocation>
</comment>
<reference evidence="11" key="1">
    <citation type="submission" date="2018-11" db="EMBL/GenBank/DDBJ databases">
        <authorList>
            <person name="Alioto T."/>
            <person name="Alioto T."/>
        </authorList>
    </citation>
    <scope>NUCLEOTIDE SEQUENCE</scope>
</reference>
<evidence type="ECO:0000256" key="1">
    <source>
        <dbReference type="ARBA" id="ARBA00004245"/>
    </source>
</evidence>
<dbReference type="SMART" id="SM00054">
    <property type="entry name" value="EFh"/>
    <property type="match status" value="2"/>
</dbReference>
<feature type="compositionally biased region" description="Low complexity" evidence="8">
    <location>
        <begin position="2421"/>
        <end position="2434"/>
    </location>
</feature>
<accession>A0A8B6H9N8</accession>
<dbReference type="SMART" id="SM00250">
    <property type="entry name" value="PLEC"/>
    <property type="match status" value="10"/>
</dbReference>
<feature type="compositionally biased region" description="Low complexity" evidence="8">
    <location>
        <begin position="2401"/>
        <end position="2414"/>
    </location>
</feature>
<dbReference type="InterPro" id="IPR036534">
    <property type="entry name" value="GAR_dom_sf"/>
</dbReference>
<dbReference type="GO" id="GO:0030056">
    <property type="term" value="C:hemidesmosome"/>
    <property type="evidence" value="ECO:0007669"/>
    <property type="project" value="TreeGrafter"/>
</dbReference>
<dbReference type="GO" id="GO:0005509">
    <property type="term" value="F:calcium ion binding"/>
    <property type="evidence" value="ECO:0007669"/>
    <property type="project" value="InterPro"/>
</dbReference>
<dbReference type="PROSITE" id="PS50222">
    <property type="entry name" value="EF_HAND_2"/>
    <property type="match status" value="2"/>
</dbReference>
<sequence>MLSMKKFQVGALGNDTPKEQGGSPVKKQIFSLVELYNRGLFDPNTGLVTDPVTASNFSLGAAVKHGLVDAVNTEIKFLDTGDFMDLDSILESGMLQEQKLQIDSNTGEIYIGSSAEKIMINQLKMKCEGRRLSQPIRSFLMSENRKLDSETVEDKIIIDSATGHKLTFKQALDCGILKVIDEGSFTSGEMSDRCFVRDTVNEKWCSWNKALSLNIVVDSDAEIDLRKLSKQSKHVSFEADKLISSSSDNFSRDKRKHSIDVCLKADLPVTLDAVIDSGLYDPIKNTVTNIETDEEVSFSEALDLGLIHIDSLVRDPVSKDILTLGEAIDKRIIDPVSGRMMLSSGLPIALNFALSKGLVVRCKSPYQLTLSEVIEEGLYSKDKEKFLSPDNENELAFSEAIFSGMLDSSLIRVRDTKEGTIHELDVALQKGLINITSGRCVDTVSGNVLSLLDSIESGILIDLSNQPKYGVMDIIEEDLVEEDGAFVDPGTVNPVSLQAAVDSGLLDRTAFLVRNLQYQTLVTLDGALAENIIDSNTGKYKCSDKKSITFTEAVSKGYIVQNLGSTDLNLVDAIHQDVYNPIQRKFTDPRTGEILNFNEAIKSKLIKCEDILVKNTETNEIVPFIDATVSGLVNIEECIIHDVLSDEFYDLKSALDKGLLHQAIHCPGLGLVEAVKCGIYDVDSKEVIDKVSKMCIGIKQGIEFGIIDLSHTLVKDVKLDTFVPLDVSFNDTFSRSEKTTIYSDDLDIGEKISGDLIVDIPSHGFTIPQIIKMGLYNKDTKKISDPRYNLRMTLSQAVVCKFVDDKNTKVILIDKGVVSLKDAIKCGVVDSETCYYMENLSPHDTVSMGLIIDSFEDEIRPILSTVDTLLKDSKINQYLEMRQILETSMSTQTEHNRRRHFTQPQFGIQRAVEQGIFEKHRCTFNDPRTNMSVTLGEALKTGLIHGIRSRVKNPETGKFVSLSEAADKGIISDKTASMLDRKHMKTFPLEKAIEEHMVFDVPFTRVTLDEAVHYGLLNMHTLRMQSMTSDDRVPLSEAILSGLIDNEETLIKDPVDNTIMVITQAVDTGIFIPQTAQLKCGKDQTMDLITAIEKGFILNGRSLCNVLKVSNLRQRSSESQSSPRNVHIEKEKIISQMSPKKPIKFGEALRLCLINADTMDFTLHDDKSTLIEAIDKGTVDVDNVSFYDETSDERIPLTLALKSNMIGTGDQSLPEGISFKAALDKGLLVERLTPAISNDQLENEESEWQKTSKDITIDTLITSVSQDSCRIGTLSNAIQKGLLDDITGMIKDPFTGKLLTIQDSIHSQLINAGAIEILFGDNVISLYEAISTGIIDPVHGKYLDNGIWKPITSEYVSQNIIPAASADQVDSKSSVEIYVEEILSSDQNRIKLREAISSGILNQSNSKVIDPDTIQPITLRRAASLGMIDVNTGDFKNPQSGDTISLVEAVEKGFILSPKGLSLYSAVNQGLYDGENRKFVDPSTGKEHSLREMIEMEIVTSQCQEIRDLAREGIIITLQKAIDKNIIEWNENVYVNLMNDKVYSFNDAIAAGLIVSNIPREGLRESQNSDVQFRGPSPHSFEHSRYKYLAEAPMGPLLNRPLNLGNRSRGSSSSDLSNTDSSGTDKDGLSWLLPLSSDAIREIIATAKTRKESVKKDEPDGVKTEKDEEDVSDVKDNAVEEHDIADDKTLLDSKAEKPKQKQDLLRTVLESKMTAVRKGRLVDSYDKLGQDLNNELNWLSDVEQLLRDDHPISDDLDKVKGQLQAQKDLISDIQQHQQPIAALIYQTEQLLENHEEELTPEQVTELQNLTSNLKSNFGKCQKTSSTRLKHLTTASDELTKHEAEHEKFLEWVVTTDNDLRALEIEARNLDSIKQVTDKQMKMMNDIISHQADTRFLTMTVQKYMEESKLHKLEVDAFKANRRKTSRLSWIGMEGMDAETVAERLKDTTTRYDEVQLRCRSFGDKLSSVSAKQREFNDGTFKLLSWLTGTEEKLSDLRQEPGSVDSDNFQNQMEMMKSLSSDAIAHKSQLEELEKSSRELIADLHSLSIETSDIDGLQEIISDISDRQEEVVAEIHERTNNLQTALTKSQNVEDALDNMLTWLRDTEGALNNQRRASLSRYNLNEQCQNLDLIKADIDSHKPSIEAIRNEANELIKTCELDTAKSIEAKIGNLEAHFHTVQDKCKTRNQDLQELSETLEEFHDTLDKCKHWIAGNTTTLEDREWNKKPVETVKDIVEKVSAEKVDKQKIIDELRSLGQALIEDSRTGEVGAVKESLNDLDRRWHDMVALLSEREQETLEKDRQGSEYETMKKNVVDWLTKVENKVDGFQPVAVDVDIAENQIEELQPMLQQYTEYAETVDEVNDLGAAYDNLQNPDTRPSSPFRKIMRGRRLSSLMSPRVRSPSPSFTYPSSPSPNVISPASDSSGFSSKKSSSDNFNLEDLTEIQQELVDINHRYDLLGDRLSDRHQELQNMLSSTKTFLQDVNDLMTWVDLKELDASLSPSLPTSEREAKKQLKLQETLHKELLEKEALIEDIRNKSQELMKTKKGVPGMDRVQQQFAELDDKWLDVKVASEQRRKALEGMVSDIRDFKDAGVHLQKWIAQKEKMVAVLGPVATEPSQIHNQQEQIKILKEEIAGQEPLYERLIQSGHSILDKCQPDSTDAAHISEKMAVISKGWDQLSSRLEEHQRQIHRLQSLEGELVNQQPLLNKLKELGKKVGDNTKDLSTKSELKNKISAIEKPVTEMESILAAKKTSIEQSSQEGEQFQEGCQEILDWVSDLRAKIQEQPPVSGNLDLLREQARQQKLITQDINERGTEVRDILRKGNKLLDTMPPSKHSKELAEKLEDIKTEWEELNRQALQRSQQIEASQKHGQNFQEQLDKILMWLNIDNEKLANIVPKSLDKDVVAKKLKDAQALQTDILKHSHDHDNLNREGQSLIGLVDTDKNHVTDTLFDANKRWENLSQAVADKIEELEDLLQRLEEFQDNMRESESTLDRYKDKLDTHLKQGSSSKDPKHIDKIKAWQEDVDAITSQVDYAEALLDGLQVQGDITAPLVTNLEKAKQKHDQLQQELADVVEEMESGAMVLTQYQDLVQNVGSELAHLDAEFTSLDPIGRDESMLRGQQRENEEFISKLHDIEAKIDDVKRKTDSLKSSGYLTDTGVLSPMKQIQKQFDNLKDKAEKRKEDLAQTFRKMEGVDDNLRRMRTSIDRASAELDMHEPIGHDVEPIKRQQEELKLFQKSVLEPLLKRVESVQGDAQILVQTSAPGVNTGGLESDLEIMVDKWSELNEKVLEREHNLDNALLQAGKFNDALDSLLSWLKETEDMVQNQKSPSTDYKVVKAQLQEQKFLMKMLDDRESSVKSAKQLADNLLKNLDSREQKAIQNQSAQLQQRWDVLRQNAANRLDKLEDVVGLARDYQEVRDPLCQWLDMTEKKFAALEPSAMDTEGIENIITSLKDMEDDIANQEYNFQNLGDKSDNLQKYCSGPDADTLDKKTKAFQSRFSDLRNKVSDSTEQMEEALPLAKNFNVAHAKFLDWVLSVEPQLRAKEATGPEAFEQVQNFVQQLQEIQAVIETLNNDGNLLAELAPGDAGLRVEDTINKNMKRYDAVNDNIQRRSQKLRSTKQRSSEIVNDMNDLIEWFDDEAKKIKSAEDVSSDPVKLNKQIAEQKAINDDISSQKAKAREFITKGKKLLRESSFEDDPQLRERVEHLKQKVDAVGKLGVDRLSQLEQTLPLAKAFYDTHQDLITWFAEVNPTLAELDIMSIDADHVKRQQDQVKVLKQEVQDHKPVIDRLNKTGNALVKLCGAHDCLKVQKMLDKDNKKLDDMRNSLRDRSMSIDEALQQSAEFTDKLEDMLETLATTSEQVENAEPVSAHPDKLREQLAENKALLEDMDMRQTALQSIKSTAEDLINQAGSDQDEAVKDVQQKLNELIDLYEGIKDATHSRTQALEETLDVSERFWDDLHSLAGTIKDLQNAIVHQDPPALEPAIIREQQDYMEALKDDIEATQADIEDVSQTGDQLVSLCGDPERPEVEKNVNDLQLTLGNVADKFEKRSKDLEVALTKAVHFQDELMKILVWLQKNEVKVREFGHVGTDFDTIKIQWNQVKDMKAKIEPKQVDVEALNQKANDLAKDSTPEQAAIVKEPMSSVNKRWDNLLEGLGDRERKLQMAMLNVGQFEHALNELLAWLDKTDQSLDDATSVNGDHKSIEIELAKLKVIQNDVDGHKESVDSLKEAGVRVVAKEHGTDSPVKRKLNEINTMWGRVQDKCNNKHKRLKDALREAKSFAGDLQDTLAHMSELEDNLITSTPVGGLPETAKEQFEKFMHVYNELDNTDRRIGKLTEAGNKLAAKKSDTAANSIRQSLGILHQRWENIRTRAEDRKAKLESAVGQANSFSDDLNRFIAWLTDTEKTLNNLKPVSRLLDRIAVQIEDHKALQKDVSKNRETMIALDKTGTHLKYFSQKQDVILIKNLLASVQHRWEKIVSRSAERTRHLEKGYKEAKQFHAMWRELLDWLREAEKTLDSNHQVGNDPIKIKAEIAKHKEYQRGIGTRQPLYDSINRSGRTLKDKCPPEDVTDIQRMLIELKTKWNTVCSKSVDRQRQLEEALLFAGQFSEALQALLDWLGKVEPTLGEDQPVHGDIDTVNNLMESHKAYQQELGARANTVEFVRKRAKELMDKSEGDMSQQQAELIELSTLWDRVCKLSVNKQERLEQAHKLAVEFHKKAQGLLEWLASAERQLRYRGPIPDEEPSLIKHIEEHKKFEEELMRQEAHLRETLNIGQDIMKRCHPDALSTLKHWLSALKARWEELTGMCKTRGKKMAENLSTVRSNTRLLDDLLAWLNGAETTLINVDQEPIPGDIQVIHDLIKDHQHFMNEVSSRQPDVDRLIKADKQRTASTSEPASYIPVLRNTSGRHTPVKLTPRRDNDSGRRTPEPSFRNPRTGALFNKWRGVWLMTMDRQRKLQDALDHLNEVEKLKNFSFDPWRKRFLQWMRHNKSRIMEMFRRIDRDKDGRITRKEFIDAIISTKFPTSQLEMDIVANLFDRDGSGLIDYKEFVSALRPDTHKELDKNLTDSEKIHDEVHEQVSKCTCVKQFRIHKIGEGKYRFGDSQKLRLVRILRSTVMVRVGGGWVALDEFLVKNDPCRAKGRTNIELREQFILAQGVSQSMTGFTAKSPSGSSYSGSSTHSAGTWSTRSPSSATGPITKIREKTQYPTPWRQRMKNSPDVEVRQIMSGDRMSKPKVSRDIMKSPATPVSRSSSRASTSSRPPSRADSEASEASEPEIFTTVQQETKNQGGRNTTTMTYQTHVIQTRRTSTPTSASKKVSKIPKPSPARKK</sequence>
<dbReference type="Gene3D" id="3.90.1290.10">
    <property type="entry name" value="Plakin repeat"/>
    <property type="match status" value="7"/>
</dbReference>
<evidence type="ECO:0000259" key="10">
    <source>
        <dbReference type="PROSITE" id="PS51460"/>
    </source>
</evidence>
<feature type="compositionally biased region" description="Low complexity" evidence="8">
    <location>
        <begin position="5248"/>
        <end position="5272"/>
    </location>
</feature>
<dbReference type="SUPFAM" id="SSF47473">
    <property type="entry name" value="EF-hand"/>
    <property type="match status" value="1"/>
</dbReference>
<organism evidence="11 12">
    <name type="scientific">Mytilus galloprovincialis</name>
    <name type="common">Mediterranean mussel</name>
    <dbReference type="NCBI Taxonomy" id="29158"/>
    <lineage>
        <taxon>Eukaryota</taxon>
        <taxon>Metazoa</taxon>
        <taxon>Spiralia</taxon>
        <taxon>Lophotrochozoa</taxon>
        <taxon>Mollusca</taxon>
        <taxon>Bivalvia</taxon>
        <taxon>Autobranchia</taxon>
        <taxon>Pteriomorphia</taxon>
        <taxon>Mytilida</taxon>
        <taxon>Mytiloidea</taxon>
        <taxon>Mytilidae</taxon>
        <taxon>Mytilinae</taxon>
        <taxon>Mytilus</taxon>
    </lineage>
</organism>
<evidence type="ECO:0000259" key="9">
    <source>
        <dbReference type="PROSITE" id="PS50222"/>
    </source>
</evidence>
<dbReference type="SUPFAM" id="SSF143575">
    <property type="entry name" value="GAS2 domain-like"/>
    <property type="match status" value="1"/>
</dbReference>
<evidence type="ECO:0000256" key="4">
    <source>
        <dbReference type="ARBA" id="ARBA00022737"/>
    </source>
</evidence>
<dbReference type="EMBL" id="UYJE01009700">
    <property type="protein sequence ID" value="VDI75830.1"/>
    <property type="molecule type" value="Genomic_DNA"/>
</dbReference>
<feature type="compositionally biased region" description="Basic and acidic residues" evidence="8">
    <location>
        <begin position="4921"/>
        <end position="4932"/>
    </location>
</feature>
<evidence type="ECO:0000256" key="5">
    <source>
        <dbReference type="ARBA" id="ARBA00022837"/>
    </source>
</evidence>
<feature type="region of interest" description="Disordered" evidence="8">
    <location>
        <begin position="1650"/>
        <end position="1681"/>
    </location>
</feature>
<dbReference type="PROSITE" id="PS00018">
    <property type="entry name" value="EF_HAND_1"/>
    <property type="match status" value="2"/>
</dbReference>
<feature type="region of interest" description="Disordered" evidence="8">
    <location>
        <begin position="5169"/>
        <end position="5335"/>
    </location>
</feature>
<dbReference type="CDD" id="cd00176">
    <property type="entry name" value="SPEC"/>
    <property type="match status" value="13"/>
</dbReference>
<dbReference type="PANTHER" id="PTHR23169">
    <property type="entry name" value="ENVOPLAKIN"/>
    <property type="match status" value="1"/>
</dbReference>
<dbReference type="InterPro" id="IPR003108">
    <property type="entry name" value="GAR_dom"/>
</dbReference>
<keyword evidence="2" id="KW-0963">Cytoplasm</keyword>
<dbReference type="Gene3D" id="3.30.920.20">
    <property type="entry name" value="Gas2-like domain"/>
    <property type="match status" value="1"/>
</dbReference>
<gene>
    <name evidence="11" type="ORF">MGAL_10B005240</name>
</gene>
<feature type="compositionally biased region" description="Polar residues" evidence="8">
    <location>
        <begin position="5284"/>
        <end position="5317"/>
    </location>
</feature>
<dbReference type="InterPro" id="IPR002048">
    <property type="entry name" value="EF_hand_dom"/>
</dbReference>
<feature type="region of interest" description="Disordered" evidence="8">
    <location>
        <begin position="1599"/>
        <end position="1628"/>
    </location>
</feature>
<feature type="coiled-coil region" evidence="7">
    <location>
        <begin position="3990"/>
        <end position="4017"/>
    </location>
</feature>
<keyword evidence="7" id="KW-0175">Coiled coil</keyword>
<dbReference type="GO" id="GO:0031122">
    <property type="term" value="P:cytoplasmic microtubule organization"/>
    <property type="evidence" value="ECO:0007669"/>
    <property type="project" value="TreeGrafter"/>
</dbReference>
<keyword evidence="6" id="KW-0206">Cytoskeleton</keyword>
<feature type="coiled-coil region" evidence="7">
    <location>
        <begin position="2507"/>
        <end position="2544"/>
    </location>
</feature>
<feature type="domain" description="EF-hand" evidence="9">
    <location>
        <begin position="4993"/>
        <end position="5028"/>
    </location>
</feature>
<dbReference type="SMART" id="SM00150">
    <property type="entry name" value="SPEC"/>
    <property type="match status" value="27"/>
</dbReference>
<dbReference type="GO" id="GO:0005198">
    <property type="term" value="F:structural molecule activity"/>
    <property type="evidence" value="ECO:0007669"/>
    <property type="project" value="TreeGrafter"/>
</dbReference>
<dbReference type="InterPro" id="IPR001101">
    <property type="entry name" value="Plectin_repeat"/>
</dbReference>
<feature type="compositionally biased region" description="Basic and acidic residues" evidence="8">
    <location>
        <begin position="5235"/>
        <end position="5246"/>
    </location>
</feature>
<protein>
    <submittedName>
        <fullName evidence="11">Dystonin</fullName>
    </submittedName>
</protein>
<name>A0A8B6H9N8_MYTGA</name>
<keyword evidence="4" id="KW-0677">Repeat</keyword>
<dbReference type="PANTHER" id="PTHR23169:SF23">
    <property type="entry name" value="SHORT STOP, ISOFORM H"/>
    <property type="match status" value="1"/>
</dbReference>
<feature type="coiled-coil region" evidence="7">
    <location>
        <begin position="2676"/>
        <end position="2703"/>
    </location>
</feature>
<feature type="domain" description="EF-hand" evidence="9">
    <location>
        <begin position="5029"/>
        <end position="5064"/>
    </location>
</feature>
<evidence type="ECO:0000256" key="7">
    <source>
        <dbReference type="SAM" id="Coils"/>
    </source>
</evidence>
<feature type="coiled-coil region" evidence="7">
    <location>
        <begin position="2015"/>
        <end position="2049"/>
    </location>
</feature>
<dbReference type="InterPro" id="IPR018159">
    <property type="entry name" value="Spectrin/alpha-actinin"/>
</dbReference>
<keyword evidence="5" id="KW-0106">Calcium</keyword>
<comment type="caution">
    <text evidence="11">The sequence shown here is derived from an EMBL/GenBank/DDBJ whole genome shotgun (WGS) entry which is preliminary data.</text>
</comment>
<feature type="compositionally biased region" description="Polar residues" evidence="8">
    <location>
        <begin position="5189"/>
        <end position="5200"/>
    </location>
</feature>
<dbReference type="FunFam" id="3.30.920.20:FF:000001">
    <property type="entry name" value="Microtubule-actin cross-linking factor 1"/>
    <property type="match status" value="1"/>
</dbReference>
<dbReference type="PROSITE" id="PS51460">
    <property type="entry name" value="GAR"/>
    <property type="match status" value="1"/>
</dbReference>
<dbReference type="InterPro" id="IPR035915">
    <property type="entry name" value="Plakin_repeat_sf"/>
</dbReference>
<dbReference type="GO" id="GO:0045104">
    <property type="term" value="P:intermediate filament cytoskeleton organization"/>
    <property type="evidence" value="ECO:0007669"/>
    <property type="project" value="InterPro"/>
</dbReference>
<dbReference type="OrthoDB" id="2250192at2759"/>
<dbReference type="GO" id="GO:0005737">
    <property type="term" value="C:cytoplasm"/>
    <property type="evidence" value="ECO:0007669"/>
    <property type="project" value="TreeGrafter"/>
</dbReference>
<dbReference type="InterPro" id="IPR011992">
    <property type="entry name" value="EF-hand-dom_pair"/>
</dbReference>
<keyword evidence="12" id="KW-1185">Reference proteome</keyword>
<dbReference type="SMART" id="SM00243">
    <property type="entry name" value="GAS2"/>
    <property type="match status" value="1"/>
</dbReference>
<keyword evidence="3" id="KW-0597">Phosphoprotein</keyword>
<dbReference type="Gene3D" id="1.10.238.10">
    <property type="entry name" value="EF-hand"/>
    <property type="match status" value="1"/>
</dbReference>
<dbReference type="InterPro" id="IPR018247">
    <property type="entry name" value="EF_Hand_1_Ca_BS"/>
</dbReference>
<evidence type="ECO:0000256" key="6">
    <source>
        <dbReference type="ARBA" id="ARBA00023212"/>
    </source>
</evidence>
<feature type="coiled-coil region" evidence="7">
    <location>
        <begin position="2956"/>
        <end position="3007"/>
    </location>
</feature>
<evidence type="ECO:0000256" key="3">
    <source>
        <dbReference type="ARBA" id="ARBA00022553"/>
    </source>
</evidence>
<feature type="region of interest" description="Disordered" evidence="8">
    <location>
        <begin position="4891"/>
        <end position="4940"/>
    </location>
</feature>
<dbReference type="FunFam" id="1.20.58.60:FF:000001">
    <property type="entry name" value="Microtubule-actin cross-linking factor 1"/>
    <property type="match status" value="4"/>
</dbReference>
<dbReference type="InterPro" id="IPR002017">
    <property type="entry name" value="Spectrin_repeat"/>
</dbReference>
<dbReference type="GO" id="GO:0005886">
    <property type="term" value="C:plasma membrane"/>
    <property type="evidence" value="ECO:0007669"/>
    <property type="project" value="UniProtKB-SubCell"/>
</dbReference>
<feature type="compositionally biased region" description="Low complexity" evidence="8">
    <location>
        <begin position="1599"/>
        <end position="1622"/>
    </location>
</feature>
<feature type="coiled-coil region" evidence="7">
    <location>
        <begin position="3120"/>
        <end position="3197"/>
    </location>
</feature>
<dbReference type="Pfam" id="PF00435">
    <property type="entry name" value="Spectrin"/>
    <property type="match status" value="18"/>
</dbReference>
<feature type="compositionally biased region" description="Low complexity" evidence="8">
    <location>
        <begin position="5173"/>
        <end position="5188"/>
    </location>
</feature>
<evidence type="ECO:0000313" key="12">
    <source>
        <dbReference type="Proteomes" id="UP000596742"/>
    </source>
</evidence>
<feature type="domain" description="GAR" evidence="10">
    <location>
        <begin position="5071"/>
        <end position="5143"/>
    </location>
</feature>
<evidence type="ECO:0000256" key="2">
    <source>
        <dbReference type="ARBA" id="ARBA00022490"/>
    </source>
</evidence>